<evidence type="ECO:0000313" key="6">
    <source>
        <dbReference type="Proteomes" id="UP000050544"/>
    </source>
</evidence>
<evidence type="ECO:0000256" key="1">
    <source>
        <dbReference type="ARBA" id="ARBA00022741"/>
    </source>
</evidence>
<dbReference type="Pfam" id="PF13181">
    <property type="entry name" value="TPR_8"/>
    <property type="match status" value="2"/>
</dbReference>
<dbReference type="GO" id="GO:0004016">
    <property type="term" value="F:adenylate cyclase activity"/>
    <property type="evidence" value="ECO:0007669"/>
    <property type="project" value="TreeGrafter"/>
</dbReference>
<dbReference type="SMART" id="SM00028">
    <property type="entry name" value="TPR"/>
    <property type="match status" value="8"/>
</dbReference>
<evidence type="ECO:0000313" key="5">
    <source>
        <dbReference type="EMBL" id="KPL83427.1"/>
    </source>
</evidence>
<dbReference type="PANTHER" id="PTHR16305:SF28">
    <property type="entry name" value="GUANYLATE CYCLASE DOMAIN-CONTAINING PROTEIN"/>
    <property type="match status" value="1"/>
</dbReference>
<keyword evidence="1" id="KW-0547">Nucleotide-binding</keyword>
<reference evidence="5 6" key="1">
    <citation type="submission" date="2015-07" db="EMBL/GenBank/DDBJ databases">
        <title>Whole genome sequence of Thermanaerothrix daxensis DSM 23592.</title>
        <authorList>
            <person name="Hemp J."/>
            <person name="Ward L.M."/>
            <person name="Pace L.A."/>
            <person name="Fischer W.W."/>
        </authorList>
    </citation>
    <scope>NUCLEOTIDE SEQUENCE [LARGE SCALE GENOMIC DNA]</scope>
    <source>
        <strain evidence="5 6">GNS-1</strain>
    </source>
</reference>
<dbReference type="AlphaFoldDB" id="A0A0P6XSX2"/>
<evidence type="ECO:0000259" key="4">
    <source>
        <dbReference type="Pfam" id="PF13191"/>
    </source>
</evidence>
<dbReference type="EMBL" id="LGKO01000003">
    <property type="protein sequence ID" value="KPL83427.1"/>
    <property type="molecule type" value="Genomic_DNA"/>
</dbReference>
<proteinExistence type="predicted"/>
<dbReference type="SUPFAM" id="SSF52540">
    <property type="entry name" value="P-loop containing nucleoside triphosphate hydrolases"/>
    <property type="match status" value="1"/>
</dbReference>
<accession>A0A0P6XSX2</accession>
<dbReference type="PANTHER" id="PTHR16305">
    <property type="entry name" value="TESTICULAR SOLUBLE ADENYLYL CYCLASE"/>
    <property type="match status" value="1"/>
</dbReference>
<feature type="domain" description="Orc1-like AAA ATPase" evidence="4">
    <location>
        <begin position="15"/>
        <end position="133"/>
    </location>
</feature>
<dbReference type="PROSITE" id="PS50005">
    <property type="entry name" value="TPR"/>
    <property type="match status" value="1"/>
</dbReference>
<dbReference type="InterPro" id="IPR041664">
    <property type="entry name" value="AAA_16"/>
</dbReference>
<dbReference type="Pfam" id="PF13191">
    <property type="entry name" value="AAA_16"/>
    <property type="match status" value="1"/>
</dbReference>
<dbReference type="PATRIC" id="fig|869279.4.peg.2811"/>
<sequence>MFELYQSLQPAPRLVLASALAHEKEILYHPLGRALQEAVLTEEWQTLSPHWLQILLPLLPELAIYVPPGATSLSETREVHLAAAVEQVLRRLGHGGHVLFFLDDAQWCDVATLNVLAYLTHQRFFTHGNLLVIAARPEEPNAALQNFLTTSPVSWLVKVISLGPLSTEAVAQITRYALGQPAPAAWVKALARVTGGNPLFILETMRALMETHPDLDPENPPGTFPVAQSVRALANERLRLLRPQTRQILLAAAVLGETFHTSILQTMLQEPAEVIIEALEEMERTYLVRPSEHIRGEYLFQHPLLREVLLLELSGARLQYLHLRAARALEQSGYAPAEAATIARHFEAGGEEAQAVHYWVEAAYQAALMGQGDEAMGAFERAEALLLHLERPLPPELIHRLYTGWAEVAFNRYDLETSERCYAALLGHGERRYEALLIGSGLSGLGRVATVRMQARQAMNFLEQALPYLEKSGHLEEQMEALNRKAAALLLLNRFYDAVLIYQRVLEMGQAVETLSGQRALGNARYQLAKTYYILGWLERACIFAEQALSQNRALDTMGFRGRAMLALALSRLEMGEFATALEVCQRGLGEAERWGNAALAGRLWLCRAQVLLNLGEVQPAWEALERARAAAASLGRNPVLAEVYTTQGDLWLALGDYAAAQTEYRAALEVAQDLHSSMEALYRLGWALVLGGQSQGGLNFLNRALELSRNAEMMHVALAAEMALAEAHFVRSELEEARRVAQRAADEAAQRKIWTLVLRYHLLQAHIAGAQQATDLMVRHTRLLIEHAKNLQSPLYEFLGLGLALRVGADDGAAQMYRQQADALRQHLLQNVAAESLRTRFEERLQRWLNHAL</sequence>
<keyword evidence="6" id="KW-1185">Reference proteome</keyword>
<comment type="caution">
    <text evidence="5">The sequence shown here is derived from an EMBL/GenBank/DDBJ whole genome shotgun (WGS) entry which is preliminary data.</text>
</comment>
<dbReference type="InterPro" id="IPR027417">
    <property type="entry name" value="P-loop_NTPase"/>
</dbReference>
<gene>
    <name evidence="5" type="ORF">SE15_07050</name>
</gene>
<dbReference type="Proteomes" id="UP000050544">
    <property type="component" value="Unassembled WGS sequence"/>
</dbReference>
<organism evidence="5 6">
    <name type="scientific">Thermanaerothrix daxensis</name>
    <dbReference type="NCBI Taxonomy" id="869279"/>
    <lineage>
        <taxon>Bacteria</taxon>
        <taxon>Bacillati</taxon>
        <taxon>Chloroflexota</taxon>
        <taxon>Anaerolineae</taxon>
        <taxon>Anaerolineales</taxon>
        <taxon>Anaerolineaceae</taxon>
        <taxon>Thermanaerothrix</taxon>
    </lineage>
</organism>
<protein>
    <recommendedName>
        <fullName evidence="4">Orc1-like AAA ATPase domain-containing protein</fullName>
    </recommendedName>
</protein>
<evidence type="ECO:0000256" key="3">
    <source>
        <dbReference type="PROSITE-ProRule" id="PRU00339"/>
    </source>
</evidence>
<keyword evidence="3" id="KW-0802">TPR repeat</keyword>
<dbReference type="SUPFAM" id="SSF48452">
    <property type="entry name" value="TPR-like"/>
    <property type="match status" value="3"/>
</dbReference>
<dbReference type="STRING" id="869279.SE15_07050"/>
<dbReference type="Gene3D" id="1.25.40.10">
    <property type="entry name" value="Tetratricopeptide repeat domain"/>
    <property type="match status" value="2"/>
</dbReference>
<keyword evidence="2" id="KW-0067">ATP-binding</keyword>
<dbReference type="InterPro" id="IPR011990">
    <property type="entry name" value="TPR-like_helical_dom_sf"/>
</dbReference>
<feature type="repeat" description="TPR" evidence="3">
    <location>
        <begin position="642"/>
        <end position="675"/>
    </location>
</feature>
<dbReference type="OrthoDB" id="5509004at2"/>
<dbReference type="GO" id="GO:0005737">
    <property type="term" value="C:cytoplasm"/>
    <property type="evidence" value="ECO:0007669"/>
    <property type="project" value="TreeGrafter"/>
</dbReference>
<evidence type="ECO:0000256" key="2">
    <source>
        <dbReference type="ARBA" id="ARBA00022840"/>
    </source>
</evidence>
<dbReference type="InterPro" id="IPR019734">
    <property type="entry name" value="TPR_rpt"/>
</dbReference>
<dbReference type="GO" id="GO:0005524">
    <property type="term" value="F:ATP binding"/>
    <property type="evidence" value="ECO:0007669"/>
    <property type="project" value="UniProtKB-KW"/>
</dbReference>
<name>A0A0P6XSX2_9CHLR</name>
<dbReference type="RefSeq" id="WP_054521412.1">
    <property type="nucleotide sequence ID" value="NZ_LGKO01000003.1"/>
</dbReference>